<comment type="caution">
    <text evidence="1">The sequence shown here is derived from an EMBL/GenBank/DDBJ whole genome shotgun (WGS) entry which is preliminary data.</text>
</comment>
<dbReference type="Proteomes" id="UP001283361">
    <property type="component" value="Unassembled WGS sequence"/>
</dbReference>
<organism evidence="1 2">
    <name type="scientific">Elysia crispata</name>
    <name type="common">lettuce slug</name>
    <dbReference type="NCBI Taxonomy" id="231223"/>
    <lineage>
        <taxon>Eukaryota</taxon>
        <taxon>Metazoa</taxon>
        <taxon>Spiralia</taxon>
        <taxon>Lophotrochozoa</taxon>
        <taxon>Mollusca</taxon>
        <taxon>Gastropoda</taxon>
        <taxon>Heterobranchia</taxon>
        <taxon>Euthyneura</taxon>
        <taxon>Panpulmonata</taxon>
        <taxon>Sacoglossa</taxon>
        <taxon>Placobranchoidea</taxon>
        <taxon>Plakobranchidae</taxon>
        <taxon>Elysia</taxon>
    </lineage>
</organism>
<accession>A0AAE1CIM7</accession>
<evidence type="ECO:0000313" key="1">
    <source>
        <dbReference type="EMBL" id="KAK3696111.1"/>
    </source>
</evidence>
<sequence length="74" mass="8365">MLVSPSEHAASPTLDCHTTPRVRYELRSLSSFINSFTTETDVQPHPSSNEQLMAISPNHKQNTAHALQTRVTWY</sequence>
<dbReference type="EMBL" id="JAWDGP010008055">
    <property type="protein sequence ID" value="KAK3696111.1"/>
    <property type="molecule type" value="Genomic_DNA"/>
</dbReference>
<keyword evidence="2" id="KW-1185">Reference proteome</keyword>
<evidence type="ECO:0000313" key="2">
    <source>
        <dbReference type="Proteomes" id="UP001283361"/>
    </source>
</evidence>
<name>A0AAE1CIM7_9GAST</name>
<reference evidence="1" key="1">
    <citation type="journal article" date="2023" name="G3 (Bethesda)">
        <title>A reference genome for the long-term kleptoplast-retaining sea slug Elysia crispata morphotype clarki.</title>
        <authorList>
            <person name="Eastman K.E."/>
            <person name="Pendleton A.L."/>
            <person name="Shaikh M.A."/>
            <person name="Suttiyut T."/>
            <person name="Ogas R."/>
            <person name="Tomko P."/>
            <person name="Gavelis G."/>
            <person name="Widhalm J.R."/>
            <person name="Wisecaver J.H."/>
        </authorList>
    </citation>
    <scope>NUCLEOTIDE SEQUENCE</scope>
    <source>
        <strain evidence="1">ECLA1</strain>
    </source>
</reference>
<gene>
    <name evidence="1" type="ORF">RRG08_061886</name>
</gene>
<protein>
    <submittedName>
        <fullName evidence="1">Uncharacterized protein</fullName>
    </submittedName>
</protein>
<proteinExistence type="predicted"/>
<dbReference type="AlphaFoldDB" id="A0AAE1CIM7"/>